<dbReference type="GO" id="GO:0016342">
    <property type="term" value="C:catenin complex"/>
    <property type="evidence" value="ECO:0007669"/>
    <property type="project" value="TreeGrafter"/>
</dbReference>
<dbReference type="GO" id="GO:0051015">
    <property type="term" value="F:actin filament binding"/>
    <property type="evidence" value="ECO:0007669"/>
    <property type="project" value="InterPro"/>
</dbReference>
<evidence type="ECO:0000256" key="2">
    <source>
        <dbReference type="ARBA" id="ARBA00008376"/>
    </source>
</evidence>
<evidence type="ECO:0000313" key="5">
    <source>
        <dbReference type="Proteomes" id="UP000520535"/>
    </source>
</evidence>
<comment type="subcellular location">
    <subcellularLocation>
        <location evidence="1">Cytoplasm</location>
    </subcellularLocation>
</comment>
<evidence type="ECO:0000256" key="1">
    <source>
        <dbReference type="ARBA" id="ARBA00004496"/>
    </source>
</evidence>
<gene>
    <name evidence="4" type="primary">Vcl_0</name>
    <name evidence="4" type="ORF">BRALEP_R14534</name>
</gene>
<dbReference type="InterPro" id="IPR036723">
    <property type="entry name" value="Alpha-catenin/vinculin-like_sf"/>
</dbReference>
<dbReference type="Pfam" id="PF01044">
    <property type="entry name" value="Vinculin"/>
    <property type="match status" value="1"/>
</dbReference>
<comment type="caution">
    <text evidence="4">The sequence shown here is derived from an EMBL/GenBank/DDBJ whole genome shotgun (WGS) entry which is preliminary data.</text>
</comment>
<dbReference type="Gene3D" id="1.20.120.230">
    <property type="entry name" value="Alpha-catenin/vinculin-like"/>
    <property type="match status" value="1"/>
</dbReference>
<organism evidence="4 5">
    <name type="scientific">Brachypteracias leptosomus</name>
    <name type="common">short-legged ground-roller</name>
    <dbReference type="NCBI Taxonomy" id="135165"/>
    <lineage>
        <taxon>Eukaryota</taxon>
        <taxon>Metazoa</taxon>
        <taxon>Chordata</taxon>
        <taxon>Craniata</taxon>
        <taxon>Vertebrata</taxon>
        <taxon>Euteleostomi</taxon>
        <taxon>Archelosauria</taxon>
        <taxon>Archosauria</taxon>
        <taxon>Dinosauria</taxon>
        <taxon>Saurischia</taxon>
        <taxon>Theropoda</taxon>
        <taxon>Coelurosauria</taxon>
        <taxon>Aves</taxon>
        <taxon>Neognathae</taxon>
        <taxon>Neoaves</taxon>
        <taxon>Telluraves</taxon>
        <taxon>Coraciimorphae</taxon>
        <taxon>Coraciiformes</taxon>
        <taxon>Brachypteraciidae</taxon>
        <taxon>Brachypteracias</taxon>
    </lineage>
</organism>
<dbReference type="PANTHER" id="PTHR18914:SF30">
    <property type="entry name" value="VINCULIN_ALPHA-CATENIN FAMILY MEMBER 1"/>
    <property type="match status" value="1"/>
</dbReference>
<dbReference type="GO" id="GO:0005737">
    <property type="term" value="C:cytoplasm"/>
    <property type="evidence" value="ECO:0007669"/>
    <property type="project" value="UniProtKB-SubCell"/>
</dbReference>
<evidence type="ECO:0000313" key="4">
    <source>
        <dbReference type="EMBL" id="NXS55705.1"/>
    </source>
</evidence>
<name>A0A7L2VCS5_9AVES</name>
<sequence length="149" mass="16310">ISCHGQMFVRFGHLLAKLCLDPRSARELLWATQHTHTISSQLAMVARVKGVTAESKASSELLLSNAQNLTQAVLHLLKAAEAASIKGLHQPPAGSEEAEVAAFCLTWRRTLWWHRAQEALNPTRDELGLRKTQARAEPSLAAMVQGEAP</sequence>
<dbReference type="GO" id="GO:0016477">
    <property type="term" value="P:cell migration"/>
    <property type="evidence" value="ECO:0007669"/>
    <property type="project" value="TreeGrafter"/>
</dbReference>
<dbReference type="InterPro" id="IPR006077">
    <property type="entry name" value="Vinculin/catenin"/>
</dbReference>
<keyword evidence="3" id="KW-0963">Cytoplasm</keyword>
<dbReference type="OrthoDB" id="29742at2759"/>
<dbReference type="Proteomes" id="UP000520535">
    <property type="component" value="Unassembled WGS sequence"/>
</dbReference>
<feature type="non-terminal residue" evidence="4">
    <location>
        <position position="149"/>
    </location>
</feature>
<protein>
    <submittedName>
        <fullName evidence="4">VINC protein</fullName>
    </submittedName>
</protein>
<dbReference type="EMBL" id="VYZX01011723">
    <property type="protein sequence ID" value="NXS55705.1"/>
    <property type="molecule type" value="Genomic_DNA"/>
</dbReference>
<dbReference type="GO" id="GO:0098609">
    <property type="term" value="P:cell-cell adhesion"/>
    <property type="evidence" value="ECO:0007669"/>
    <property type="project" value="TreeGrafter"/>
</dbReference>
<dbReference type="PANTHER" id="PTHR18914">
    <property type="entry name" value="ALPHA CATENIN"/>
    <property type="match status" value="1"/>
</dbReference>
<dbReference type="GO" id="GO:0005912">
    <property type="term" value="C:adherens junction"/>
    <property type="evidence" value="ECO:0007669"/>
    <property type="project" value="TreeGrafter"/>
</dbReference>
<comment type="similarity">
    <text evidence="2">Belongs to the vinculin/alpha-catenin family.</text>
</comment>
<proteinExistence type="inferred from homology"/>
<dbReference type="SUPFAM" id="SSF47220">
    <property type="entry name" value="alpha-catenin/vinculin-like"/>
    <property type="match status" value="1"/>
</dbReference>
<feature type="non-terminal residue" evidence="4">
    <location>
        <position position="1"/>
    </location>
</feature>
<dbReference type="GO" id="GO:0008013">
    <property type="term" value="F:beta-catenin binding"/>
    <property type="evidence" value="ECO:0007669"/>
    <property type="project" value="TreeGrafter"/>
</dbReference>
<reference evidence="4 5" key="1">
    <citation type="submission" date="2019-09" db="EMBL/GenBank/DDBJ databases">
        <title>Bird 10,000 Genomes (B10K) Project - Family phase.</title>
        <authorList>
            <person name="Zhang G."/>
        </authorList>
    </citation>
    <scope>NUCLEOTIDE SEQUENCE [LARGE SCALE GENOMIC DNA]</scope>
    <source>
        <strain evidence="4">B10K-DU-012-52</strain>
    </source>
</reference>
<dbReference type="AlphaFoldDB" id="A0A7L2VCS5"/>
<evidence type="ECO:0000256" key="3">
    <source>
        <dbReference type="ARBA" id="ARBA00022490"/>
    </source>
</evidence>
<accession>A0A7L2VCS5</accession>
<keyword evidence="5" id="KW-1185">Reference proteome</keyword>